<dbReference type="RefSeq" id="WP_011526672.1">
    <property type="nucleotide sequence ID" value="NC_008011.1"/>
</dbReference>
<dbReference type="Proteomes" id="UP000002430">
    <property type="component" value="Chromosome"/>
</dbReference>
<evidence type="ECO:0000256" key="4">
    <source>
        <dbReference type="ARBA" id="ARBA00022692"/>
    </source>
</evidence>
<protein>
    <submittedName>
        <fullName evidence="10">Sec-independent protein secretion pathway components</fullName>
    </submittedName>
</protein>
<comment type="subcellular location">
    <subcellularLocation>
        <location evidence="1">Membrane</location>
        <topology evidence="1">Single-pass membrane protein</topology>
    </subcellularLocation>
</comment>
<dbReference type="PRINTS" id="PR01506">
    <property type="entry name" value="TATBPROTEIN"/>
</dbReference>
<dbReference type="PANTHER" id="PTHR33162:SF1">
    <property type="entry name" value="SEC-INDEPENDENT PROTEIN TRANSLOCASE PROTEIN TATA, CHLOROPLASTIC"/>
    <property type="match status" value="1"/>
</dbReference>
<dbReference type="Gene3D" id="1.20.5.3310">
    <property type="match status" value="1"/>
</dbReference>
<dbReference type="Pfam" id="PF02416">
    <property type="entry name" value="TatA_B_E"/>
    <property type="match status" value="1"/>
</dbReference>
<keyword evidence="7" id="KW-0811">Translocation</keyword>
<evidence type="ECO:0000256" key="8">
    <source>
        <dbReference type="ARBA" id="ARBA00023136"/>
    </source>
</evidence>
<dbReference type="eggNOG" id="COG1826">
    <property type="taxonomic scope" value="Bacteria"/>
</dbReference>
<dbReference type="KEGG" id="lip:LI0589"/>
<keyword evidence="3" id="KW-1003">Cell membrane</keyword>
<keyword evidence="8" id="KW-0472">Membrane</keyword>
<gene>
    <name evidence="10" type="ordered locus">LI0589</name>
</gene>
<dbReference type="GO" id="GO:0043953">
    <property type="term" value="P:protein transport by the Tat complex"/>
    <property type="evidence" value="ECO:0007669"/>
    <property type="project" value="InterPro"/>
</dbReference>
<feature type="compositionally biased region" description="Low complexity" evidence="9">
    <location>
        <begin position="84"/>
        <end position="101"/>
    </location>
</feature>
<evidence type="ECO:0000256" key="7">
    <source>
        <dbReference type="ARBA" id="ARBA00023010"/>
    </source>
</evidence>
<dbReference type="AlphaFoldDB" id="Q1MQT4"/>
<dbReference type="HOGENOM" id="CLU_086034_1_5_7"/>
<sequence length="121" mass="13173">MFGIGGTELLLILLVALLVLGPKSIPQIARTLGKALREFRQVSSEFQHTLNTEITFEEHEKKVKAGNTVSSVKNNVDNNETTISESPLSTSDTLSTSFVSSNDKDDGKHSLNKEQAEKASI</sequence>
<dbReference type="GO" id="GO:0008320">
    <property type="term" value="F:protein transmembrane transporter activity"/>
    <property type="evidence" value="ECO:0007669"/>
    <property type="project" value="InterPro"/>
</dbReference>
<dbReference type="InterPro" id="IPR003369">
    <property type="entry name" value="TatA/B/E"/>
</dbReference>
<evidence type="ECO:0000256" key="3">
    <source>
        <dbReference type="ARBA" id="ARBA00022475"/>
    </source>
</evidence>
<reference evidence="10 11" key="1">
    <citation type="submission" date="2005-11" db="EMBL/GenBank/DDBJ databases">
        <title>The complete genome sequence of Lawsonia intracellularis: the causative agent of proliferative enteropathy.</title>
        <authorList>
            <person name="Kaur K."/>
            <person name="Zhang Q."/>
            <person name="Beckler D."/>
            <person name="Munir S."/>
            <person name="Li L."/>
            <person name="Kinsley K."/>
            <person name="Herron L."/>
            <person name="Peterson A."/>
            <person name="May B."/>
            <person name="Singh S."/>
            <person name="Gebhart C."/>
            <person name="Kapur V."/>
        </authorList>
    </citation>
    <scope>NUCLEOTIDE SEQUENCE [LARGE SCALE GENOMIC DNA]</scope>
    <source>
        <strain evidence="10 11">PHE/MN1-00</strain>
    </source>
</reference>
<evidence type="ECO:0000313" key="11">
    <source>
        <dbReference type="Proteomes" id="UP000002430"/>
    </source>
</evidence>
<evidence type="ECO:0000256" key="5">
    <source>
        <dbReference type="ARBA" id="ARBA00022927"/>
    </source>
</evidence>
<feature type="compositionally biased region" description="Polar residues" evidence="9">
    <location>
        <begin position="67"/>
        <end position="83"/>
    </location>
</feature>
<dbReference type="OrthoDB" id="9810561at2"/>
<dbReference type="NCBIfam" id="TIGR01410">
    <property type="entry name" value="tatB"/>
    <property type="match status" value="1"/>
</dbReference>
<organism evidence="10 11">
    <name type="scientific">Lawsonia intracellularis (strain PHE/MN1-00)</name>
    <dbReference type="NCBI Taxonomy" id="363253"/>
    <lineage>
        <taxon>Bacteria</taxon>
        <taxon>Pseudomonadati</taxon>
        <taxon>Thermodesulfobacteriota</taxon>
        <taxon>Desulfovibrionia</taxon>
        <taxon>Desulfovibrionales</taxon>
        <taxon>Desulfovibrionaceae</taxon>
        <taxon>Lawsonia</taxon>
    </lineage>
</organism>
<keyword evidence="5" id="KW-0653">Protein transport</keyword>
<dbReference type="PANTHER" id="PTHR33162">
    <property type="entry name" value="SEC-INDEPENDENT PROTEIN TRANSLOCASE PROTEIN TATA, CHLOROPLASTIC"/>
    <property type="match status" value="1"/>
</dbReference>
<keyword evidence="6" id="KW-1133">Transmembrane helix</keyword>
<dbReference type="EMBL" id="AM180252">
    <property type="protein sequence ID" value="CAJ54643.1"/>
    <property type="molecule type" value="Genomic_DNA"/>
</dbReference>
<keyword evidence="4" id="KW-0812">Transmembrane</keyword>
<evidence type="ECO:0000256" key="6">
    <source>
        <dbReference type="ARBA" id="ARBA00022989"/>
    </source>
</evidence>
<keyword evidence="2" id="KW-0813">Transport</keyword>
<evidence type="ECO:0000256" key="1">
    <source>
        <dbReference type="ARBA" id="ARBA00004167"/>
    </source>
</evidence>
<feature type="region of interest" description="Disordered" evidence="9">
    <location>
        <begin position="65"/>
        <end position="121"/>
    </location>
</feature>
<feature type="compositionally biased region" description="Basic and acidic residues" evidence="9">
    <location>
        <begin position="102"/>
        <end position="121"/>
    </location>
</feature>
<proteinExistence type="predicted"/>
<name>Q1MQT4_LAWIP</name>
<evidence type="ECO:0000256" key="2">
    <source>
        <dbReference type="ARBA" id="ARBA00022448"/>
    </source>
</evidence>
<dbReference type="GO" id="GO:0016020">
    <property type="term" value="C:membrane"/>
    <property type="evidence" value="ECO:0007669"/>
    <property type="project" value="UniProtKB-SubCell"/>
</dbReference>
<accession>Q1MQT4</accession>
<evidence type="ECO:0000256" key="9">
    <source>
        <dbReference type="SAM" id="MobiDB-lite"/>
    </source>
</evidence>
<dbReference type="InterPro" id="IPR018448">
    <property type="entry name" value="TatB"/>
</dbReference>
<keyword evidence="11" id="KW-1185">Reference proteome</keyword>
<dbReference type="STRING" id="363253.LI0589"/>
<evidence type="ECO:0000313" key="10">
    <source>
        <dbReference type="EMBL" id="CAJ54643.1"/>
    </source>
</evidence>